<feature type="compositionally biased region" description="Acidic residues" evidence="1">
    <location>
        <begin position="131"/>
        <end position="152"/>
    </location>
</feature>
<dbReference type="AlphaFoldDB" id="A0A9P6T259"/>
<accession>A0A9P6T259</accession>
<feature type="compositionally biased region" description="Low complexity" evidence="1">
    <location>
        <begin position="55"/>
        <end position="66"/>
    </location>
</feature>
<protein>
    <submittedName>
        <fullName evidence="2">Uncharacterized protein</fullName>
    </submittedName>
</protein>
<feature type="compositionally biased region" description="Basic and acidic residues" evidence="1">
    <location>
        <begin position="34"/>
        <end position="44"/>
    </location>
</feature>
<dbReference type="Proteomes" id="UP000703661">
    <property type="component" value="Unassembled WGS sequence"/>
</dbReference>
<name>A0A9P6T259_9FUNG</name>
<evidence type="ECO:0000313" key="2">
    <source>
        <dbReference type="EMBL" id="KAG0018430.1"/>
    </source>
</evidence>
<keyword evidence="3" id="KW-1185">Reference proteome</keyword>
<feature type="compositionally biased region" description="Acidic residues" evidence="1">
    <location>
        <begin position="94"/>
        <end position="105"/>
    </location>
</feature>
<feature type="region of interest" description="Disordered" evidence="1">
    <location>
        <begin position="34"/>
        <end position="152"/>
    </location>
</feature>
<reference evidence="2" key="1">
    <citation type="journal article" date="2020" name="Fungal Divers.">
        <title>Resolving the Mortierellaceae phylogeny through synthesis of multi-gene phylogenetics and phylogenomics.</title>
        <authorList>
            <person name="Vandepol N."/>
            <person name="Liber J."/>
            <person name="Desiro A."/>
            <person name="Na H."/>
            <person name="Kennedy M."/>
            <person name="Barry K."/>
            <person name="Grigoriev I.V."/>
            <person name="Miller A.N."/>
            <person name="O'Donnell K."/>
            <person name="Stajich J.E."/>
            <person name="Bonito G."/>
        </authorList>
    </citation>
    <scope>NUCLEOTIDE SEQUENCE</scope>
    <source>
        <strain evidence="2">NRRL 2769</strain>
    </source>
</reference>
<feature type="compositionally biased region" description="Basic and acidic residues" evidence="1">
    <location>
        <begin position="106"/>
        <end position="130"/>
    </location>
</feature>
<evidence type="ECO:0000256" key="1">
    <source>
        <dbReference type="SAM" id="MobiDB-lite"/>
    </source>
</evidence>
<evidence type="ECO:0000313" key="3">
    <source>
        <dbReference type="Proteomes" id="UP000703661"/>
    </source>
</evidence>
<proteinExistence type="predicted"/>
<sequence length="316" mass="35771">MGGDHAAEGFSIEFMYEHPQTAYEDFASDITNSKLKENSKRDNLPDPFAEEDITPSSSKWIPSSRSIGKRTAAPMPQTSNKKSSEVTMAGDEYVGVEEDPDSDETVDQHDDTIDEISKSRGAVDEGKTFGDDNDINNDPDDDQVDDQYEEDGEGEVTVEGLIQEIQALKEESESGFYPLIRALYHAARGEQFKKPQHKPQLSVCQSFLYDYVWNRLDTFLELSTVEQKDVLVAIIGIVDLDGHKDFPQHADLLSECRAAIELQYPKIRDHLQTYRRFVDDDDGLKEARLGELMKQLKEDMSRFEDGSDEMVVIEIL</sequence>
<comment type="caution">
    <text evidence="2">The sequence shown here is derived from an EMBL/GenBank/DDBJ whole genome shotgun (WGS) entry which is preliminary data.</text>
</comment>
<organism evidence="2 3">
    <name type="scientific">Entomortierella chlamydospora</name>
    <dbReference type="NCBI Taxonomy" id="101097"/>
    <lineage>
        <taxon>Eukaryota</taxon>
        <taxon>Fungi</taxon>
        <taxon>Fungi incertae sedis</taxon>
        <taxon>Mucoromycota</taxon>
        <taxon>Mortierellomycotina</taxon>
        <taxon>Mortierellomycetes</taxon>
        <taxon>Mortierellales</taxon>
        <taxon>Mortierellaceae</taxon>
        <taxon>Entomortierella</taxon>
    </lineage>
</organism>
<gene>
    <name evidence="2" type="ORF">BGZ80_007178</name>
</gene>
<dbReference type="EMBL" id="JAAAID010000363">
    <property type="protein sequence ID" value="KAG0018430.1"/>
    <property type="molecule type" value="Genomic_DNA"/>
</dbReference>